<sequence>MTMHRRRFLQSVGLGLPSLALLASLSACDDSADGEENGTPGRSGRQKVIVVGAGISGLGAARHLADKGHDVSVLEARDRIGGRIWTSQQWSGTPLDLGASWIHGIDGNPITDLAKKAGAKTVVTDLESATDYLAGGQELEGAQAQAFERWQKATANALSAFQKKDDEDASIRSVVQNAVGWSRLSDSDKAMVSYALNDYEHEYSGSVDQMSALYFDDDAKIKGKDVLFPGGYQQITDHLAKGLSVQTGQVVKRIDWTSAGVTVTTDKNAFQADHVVVTLPLGVLQSGAVTFGPGLPQAKTTAIGKLGVGVLNKCYLRFPKVFWANTDWLQYVPNVDKYGQWAQWVNVARPTGQPVLLGFNAADFGRTIENWSDTQIVDSAMATLRTIYGSNIPAPTDHQITRWASDPYAHGSYSFTKLGATSDMRDQLAASVDGRVHFAGEATDRKDYATVHGAYRSGLQAAKKITG</sequence>
<evidence type="ECO:0000256" key="2">
    <source>
        <dbReference type="ARBA" id="ARBA00023002"/>
    </source>
</evidence>
<feature type="signal peptide" evidence="4">
    <location>
        <begin position="1"/>
        <end position="29"/>
    </location>
</feature>
<dbReference type="EMBL" id="CP159872">
    <property type="protein sequence ID" value="XCM77521.1"/>
    <property type="molecule type" value="Genomic_DNA"/>
</dbReference>
<proteinExistence type="predicted"/>
<keyword evidence="2 6" id="KW-0560">Oxidoreductase</keyword>
<dbReference type="SUPFAM" id="SSF54373">
    <property type="entry name" value="FAD-linked reductases, C-terminal domain"/>
    <property type="match status" value="1"/>
</dbReference>
<feature type="binding site" evidence="3">
    <location>
        <position position="56"/>
    </location>
    <ligand>
        <name>FAD</name>
        <dbReference type="ChEBI" id="CHEBI:57692"/>
    </ligand>
</feature>
<dbReference type="Gene3D" id="3.90.660.10">
    <property type="match status" value="1"/>
</dbReference>
<evidence type="ECO:0000256" key="1">
    <source>
        <dbReference type="ARBA" id="ARBA00001974"/>
    </source>
</evidence>
<dbReference type="EC" id="1.-.-.-" evidence="6"/>
<feature type="binding site" evidence="3">
    <location>
        <position position="251"/>
    </location>
    <ligand>
        <name>FAD</name>
        <dbReference type="ChEBI" id="CHEBI:57692"/>
    </ligand>
</feature>
<dbReference type="PRINTS" id="PR00757">
    <property type="entry name" value="AMINEOXDASEF"/>
</dbReference>
<organism evidence="6">
    <name type="scientific">Kitasatospora camelliae</name>
    <dbReference type="NCBI Taxonomy" id="3156397"/>
    <lineage>
        <taxon>Bacteria</taxon>
        <taxon>Bacillati</taxon>
        <taxon>Actinomycetota</taxon>
        <taxon>Actinomycetes</taxon>
        <taxon>Kitasatosporales</taxon>
        <taxon>Streptomycetaceae</taxon>
        <taxon>Kitasatospora</taxon>
    </lineage>
</organism>
<name>A0AAU8JR44_9ACTN</name>
<dbReference type="SUPFAM" id="SSF51905">
    <property type="entry name" value="FAD/NAD(P)-binding domain"/>
    <property type="match status" value="1"/>
</dbReference>
<dbReference type="PANTHER" id="PTHR10742:SF410">
    <property type="entry name" value="LYSINE-SPECIFIC HISTONE DEMETHYLASE 2"/>
    <property type="match status" value="1"/>
</dbReference>
<evidence type="ECO:0000313" key="6">
    <source>
        <dbReference type="EMBL" id="XCM77521.1"/>
    </source>
</evidence>
<dbReference type="Gene3D" id="3.50.50.60">
    <property type="entry name" value="FAD/NAD(P)-binding domain"/>
    <property type="match status" value="1"/>
</dbReference>
<protein>
    <submittedName>
        <fullName evidence="6">NAD(P)/FAD-dependent oxidoreductase</fullName>
        <ecNumber evidence="6">1.-.-.-</ecNumber>
    </submittedName>
</protein>
<keyword evidence="4" id="KW-0732">Signal</keyword>
<accession>A0AAU8JR44</accession>
<feature type="binding site" evidence="3">
    <location>
        <begin position="75"/>
        <end position="76"/>
    </location>
    <ligand>
        <name>FAD</name>
        <dbReference type="ChEBI" id="CHEBI:57692"/>
    </ligand>
</feature>
<dbReference type="InterPro" id="IPR001613">
    <property type="entry name" value="Flavin_amine_oxidase"/>
</dbReference>
<comment type="cofactor">
    <cofactor evidence="1">
        <name>FAD</name>
        <dbReference type="ChEBI" id="CHEBI:57692"/>
    </cofactor>
</comment>
<dbReference type="InterPro" id="IPR036188">
    <property type="entry name" value="FAD/NAD-bd_sf"/>
</dbReference>
<evidence type="ECO:0000256" key="4">
    <source>
        <dbReference type="SAM" id="SignalP"/>
    </source>
</evidence>
<dbReference type="Pfam" id="PF01593">
    <property type="entry name" value="Amino_oxidase"/>
    <property type="match status" value="1"/>
</dbReference>
<evidence type="ECO:0000259" key="5">
    <source>
        <dbReference type="Pfam" id="PF01593"/>
    </source>
</evidence>
<dbReference type="KEGG" id="kcm:ABWK59_00405"/>
<gene>
    <name evidence="6" type="ORF">ABWK59_00405</name>
</gene>
<dbReference type="RefSeq" id="WP_354637141.1">
    <property type="nucleotide sequence ID" value="NZ_CP159872.1"/>
</dbReference>
<dbReference type="PROSITE" id="PS51257">
    <property type="entry name" value="PROKAR_LIPOPROTEIN"/>
    <property type="match status" value="1"/>
</dbReference>
<feature type="chain" id="PRO_5043862965" evidence="4">
    <location>
        <begin position="30"/>
        <end position="467"/>
    </location>
</feature>
<dbReference type="PANTHER" id="PTHR10742">
    <property type="entry name" value="FLAVIN MONOAMINE OXIDASE"/>
    <property type="match status" value="1"/>
</dbReference>
<feature type="domain" description="Amine oxidase" evidence="5">
    <location>
        <begin position="55"/>
        <end position="465"/>
    </location>
</feature>
<reference evidence="6" key="1">
    <citation type="submission" date="2024-06" db="EMBL/GenBank/DDBJ databases">
        <title>The genome sequences of Kitasatospora sp. strain HUAS MG31.</title>
        <authorList>
            <person name="Mo P."/>
        </authorList>
    </citation>
    <scope>NUCLEOTIDE SEQUENCE</scope>
    <source>
        <strain evidence="6">HUAS MG31</strain>
    </source>
</reference>
<dbReference type="InterPro" id="IPR050281">
    <property type="entry name" value="Flavin_monoamine_oxidase"/>
</dbReference>
<dbReference type="AlphaFoldDB" id="A0AAU8JR44"/>
<dbReference type="InterPro" id="IPR002937">
    <property type="entry name" value="Amino_oxidase"/>
</dbReference>
<feature type="binding site" evidence="3">
    <location>
        <position position="359"/>
    </location>
    <ligand>
        <name>substrate</name>
    </ligand>
</feature>
<evidence type="ECO:0000256" key="3">
    <source>
        <dbReference type="PIRSR" id="PIRSR601613-1"/>
    </source>
</evidence>
<dbReference type="GO" id="GO:0016491">
    <property type="term" value="F:oxidoreductase activity"/>
    <property type="evidence" value="ECO:0007669"/>
    <property type="project" value="UniProtKB-KW"/>
</dbReference>